<feature type="transmembrane region" description="Helical" evidence="4">
    <location>
        <begin position="144"/>
        <end position="162"/>
    </location>
</feature>
<evidence type="ECO:0000313" key="6">
    <source>
        <dbReference type="EMBL" id="SDW62569.1"/>
    </source>
</evidence>
<evidence type="ECO:0000259" key="5">
    <source>
        <dbReference type="PROSITE" id="PS50850"/>
    </source>
</evidence>
<feature type="transmembrane region" description="Helical" evidence="4">
    <location>
        <begin position="294"/>
        <end position="314"/>
    </location>
</feature>
<keyword evidence="3 4" id="KW-0472">Membrane</keyword>
<dbReference type="OrthoDB" id="146345at2"/>
<keyword evidence="1 4" id="KW-0812">Transmembrane</keyword>
<evidence type="ECO:0000256" key="2">
    <source>
        <dbReference type="ARBA" id="ARBA00022989"/>
    </source>
</evidence>
<organism evidence="6 7">
    <name type="scientific">Aidingimonas halophila</name>
    <dbReference type="NCBI Taxonomy" id="574349"/>
    <lineage>
        <taxon>Bacteria</taxon>
        <taxon>Pseudomonadati</taxon>
        <taxon>Pseudomonadota</taxon>
        <taxon>Gammaproteobacteria</taxon>
        <taxon>Oceanospirillales</taxon>
        <taxon>Halomonadaceae</taxon>
        <taxon>Aidingimonas</taxon>
    </lineage>
</organism>
<dbReference type="PANTHER" id="PTHR11360:SF284">
    <property type="entry name" value="EG:103B4.3 PROTEIN-RELATED"/>
    <property type="match status" value="1"/>
</dbReference>
<dbReference type="InterPro" id="IPR036259">
    <property type="entry name" value="MFS_trans_sf"/>
</dbReference>
<dbReference type="Proteomes" id="UP000198500">
    <property type="component" value="Unassembled WGS sequence"/>
</dbReference>
<evidence type="ECO:0000256" key="3">
    <source>
        <dbReference type="ARBA" id="ARBA00023136"/>
    </source>
</evidence>
<feature type="transmembrane region" description="Helical" evidence="4">
    <location>
        <begin position="385"/>
        <end position="404"/>
    </location>
</feature>
<evidence type="ECO:0000313" key="7">
    <source>
        <dbReference type="Proteomes" id="UP000198500"/>
    </source>
</evidence>
<feature type="transmembrane region" description="Helical" evidence="4">
    <location>
        <begin position="85"/>
        <end position="104"/>
    </location>
</feature>
<dbReference type="PANTHER" id="PTHR11360">
    <property type="entry name" value="MONOCARBOXYLATE TRANSPORTER"/>
    <property type="match status" value="1"/>
</dbReference>
<feature type="transmembrane region" description="Helical" evidence="4">
    <location>
        <begin position="110"/>
        <end position="132"/>
    </location>
</feature>
<keyword evidence="7" id="KW-1185">Reference proteome</keyword>
<dbReference type="Pfam" id="PF07690">
    <property type="entry name" value="MFS_1"/>
    <property type="match status" value="1"/>
</dbReference>
<sequence>MSETQQAFQLISAQQKFNAILVAALCVVTAGSYVTLSGLLTSQLIEELGWSSLNTTFGITVNMILYGATAPFAIHLMEKHGIKKIVIASLVILLAGALLCILNSKIIFNLAWGVLVGLGCGALTMSFGALFARSWFEKTGLPTGILTASSVTGQFVLLPMWAKLANDVGWRAPLIGCVVLTLITLLIVCFLLNEKFSAVRTVTAHHIKPNSTFLDVFINLKGFVKNKKFWVISLAFGMCGATTNGLMWSSFTPAATLEGISVAESSYLLLIIGLLNIPGTIGAGWLSDKINKQSLLAVIFFLRGASLIWLPFILSQPVGWELIAFAVVFGVFDVATVPPVITLCNHIFGDQGPSAFSWINVAHQVGAGLAAFLGGLIAFITGSYFALWFIAGGICFLAAVIVLSPHHGEK</sequence>
<feature type="transmembrane region" description="Helical" evidence="4">
    <location>
        <begin position="320"/>
        <end position="343"/>
    </location>
</feature>
<name>A0A1H2V3P0_9GAMM</name>
<accession>A0A1H2V3P0</accession>
<feature type="domain" description="Major facilitator superfamily (MFS) profile" evidence="5">
    <location>
        <begin position="19"/>
        <end position="410"/>
    </location>
</feature>
<dbReference type="InterPro" id="IPR020846">
    <property type="entry name" value="MFS_dom"/>
</dbReference>
<feature type="transmembrane region" description="Helical" evidence="4">
    <location>
        <begin position="229"/>
        <end position="247"/>
    </location>
</feature>
<dbReference type="AlphaFoldDB" id="A0A1H2V3P0"/>
<feature type="transmembrane region" description="Helical" evidence="4">
    <location>
        <begin position="168"/>
        <end position="192"/>
    </location>
</feature>
<dbReference type="InterPro" id="IPR011701">
    <property type="entry name" value="MFS"/>
</dbReference>
<dbReference type="PROSITE" id="PS50850">
    <property type="entry name" value="MFS"/>
    <property type="match status" value="1"/>
</dbReference>
<feature type="transmembrane region" description="Helical" evidence="4">
    <location>
        <begin position="52"/>
        <end position="73"/>
    </location>
</feature>
<feature type="transmembrane region" description="Helical" evidence="4">
    <location>
        <begin position="355"/>
        <end position="379"/>
    </location>
</feature>
<gene>
    <name evidence="6" type="ORF">SAMN05443545_102305</name>
</gene>
<evidence type="ECO:0000256" key="1">
    <source>
        <dbReference type="ARBA" id="ARBA00022692"/>
    </source>
</evidence>
<dbReference type="EMBL" id="FNNI01000002">
    <property type="protein sequence ID" value="SDW62569.1"/>
    <property type="molecule type" value="Genomic_DNA"/>
</dbReference>
<proteinExistence type="predicted"/>
<dbReference type="STRING" id="574349.SAMN05443545_102305"/>
<dbReference type="Gene3D" id="1.20.1250.20">
    <property type="entry name" value="MFS general substrate transporter like domains"/>
    <property type="match status" value="2"/>
</dbReference>
<protein>
    <submittedName>
        <fullName evidence="6">Predicted arabinose efflux permease, MFS family</fullName>
    </submittedName>
</protein>
<keyword evidence="2 4" id="KW-1133">Transmembrane helix</keyword>
<dbReference type="CDD" id="cd17355">
    <property type="entry name" value="MFS_YcxA_like"/>
    <property type="match status" value="1"/>
</dbReference>
<dbReference type="SUPFAM" id="SSF103473">
    <property type="entry name" value="MFS general substrate transporter"/>
    <property type="match status" value="1"/>
</dbReference>
<feature type="transmembrane region" description="Helical" evidence="4">
    <location>
        <begin position="267"/>
        <end position="287"/>
    </location>
</feature>
<dbReference type="RefSeq" id="WP_092568373.1">
    <property type="nucleotide sequence ID" value="NZ_BMXH01000002.1"/>
</dbReference>
<evidence type="ECO:0000256" key="4">
    <source>
        <dbReference type="SAM" id="Phobius"/>
    </source>
</evidence>
<feature type="transmembrane region" description="Helical" evidence="4">
    <location>
        <begin position="20"/>
        <end position="40"/>
    </location>
</feature>
<dbReference type="GO" id="GO:0022857">
    <property type="term" value="F:transmembrane transporter activity"/>
    <property type="evidence" value="ECO:0007669"/>
    <property type="project" value="InterPro"/>
</dbReference>
<reference evidence="6 7" key="1">
    <citation type="submission" date="2016-10" db="EMBL/GenBank/DDBJ databases">
        <authorList>
            <person name="de Groot N.N."/>
        </authorList>
    </citation>
    <scope>NUCLEOTIDE SEQUENCE [LARGE SCALE GENOMIC DNA]</scope>
    <source>
        <strain evidence="6 7">DSM 19219</strain>
    </source>
</reference>
<dbReference type="InterPro" id="IPR050327">
    <property type="entry name" value="Proton-linked_MCT"/>
</dbReference>